<reference evidence="10" key="1">
    <citation type="submission" date="2025-08" db="UniProtKB">
        <authorList>
            <consortium name="RefSeq"/>
        </authorList>
    </citation>
    <scope>IDENTIFICATION</scope>
    <source>
        <tissue evidence="10">Testes</tissue>
    </source>
</reference>
<dbReference type="InterPro" id="IPR017970">
    <property type="entry name" value="Homeobox_CS"/>
</dbReference>
<evidence type="ECO:0000256" key="6">
    <source>
        <dbReference type="RuleBase" id="RU000682"/>
    </source>
</evidence>
<comment type="subcellular location">
    <subcellularLocation>
        <location evidence="1 5 6">Nucleus</location>
    </subcellularLocation>
</comment>
<dbReference type="CDD" id="cd00086">
    <property type="entry name" value="homeodomain"/>
    <property type="match status" value="1"/>
</dbReference>
<keyword evidence="2 5" id="KW-0238">DNA-binding</keyword>
<dbReference type="PANTHER" id="PTHR24329:SF543">
    <property type="entry name" value="FI01017P-RELATED"/>
    <property type="match status" value="1"/>
</dbReference>
<dbReference type="PROSITE" id="PS00027">
    <property type="entry name" value="HOMEOBOX_1"/>
    <property type="match status" value="1"/>
</dbReference>
<evidence type="ECO:0000256" key="7">
    <source>
        <dbReference type="SAM" id="MobiDB-lite"/>
    </source>
</evidence>
<keyword evidence="4 5" id="KW-0539">Nucleus</keyword>
<evidence type="ECO:0000256" key="3">
    <source>
        <dbReference type="ARBA" id="ARBA00023155"/>
    </source>
</evidence>
<evidence type="ECO:0000313" key="10">
    <source>
        <dbReference type="RefSeq" id="XP_002734967.1"/>
    </source>
</evidence>
<protein>
    <submittedName>
        <fullName evidence="10">ALX homeobox protein 1-like</fullName>
    </submittedName>
</protein>
<keyword evidence="3 5" id="KW-0371">Homeobox</keyword>
<dbReference type="Proteomes" id="UP000694865">
    <property type="component" value="Unplaced"/>
</dbReference>
<accession>A0ABM0GQB0</accession>
<gene>
    <name evidence="10" type="primary">LOC100366456</name>
</gene>
<feature type="region of interest" description="Disordered" evidence="7">
    <location>
        <begin position="78"/>
        <end position="101"/>
    </location>
</feature>
<evidence type="ECO:0000256" key="2">
    <source>
        <dbReference type="ARBA" id="ARBA00023125"/>
    </source>
</evidence>
<dbReference type="SMART" id="SM00389">
    <property type="entry name" value="HOX"/>
    <property type="match status" value="1"/>
</dbReference>
<dbReference type="PROSITE" id="PS50071">
    <property type="entry name" value="HOMEOBOX_2"/>
    <property type="match status" value="1"/>
</dbReference>
<dbReference type="Pfam" id="PF00046">
    <property type="entry name" value="Homeodomain"/>
    <property type="match status" value="1"/>
</dbReference>
<name>A0ABM0GQB0_SACKO</name>
<dbReference type="InterPro" id="IPR009057">
    <property type="entry name" value="Homeodomain-like_sf"/>
</dbReference>
<feature type="DNA-binding region" description="Homeobox" evidence="5">
    <location>
        <begin position="101"/>
        <end position="160"/>
    </location>
</feature>
<evidence type="ECO:0000259" key="8">
    <source>
        <dbReference type="PROSITE" id="PS50071"/>
    </source>
</evidence>
<feature type="domain" description="Homeobox" evidence="8">
    <location>
        <begin position="99"/>
        <end position="159"/>
    </location>
</feature>
<evidence type="ECO:0000256" key="5">
    <source>
        <dbReference type="PROSITE-ProRule" id="PRU00108"/>
    </source>
</evidence>
<keyword evidence="9" id="KW-1185">Reference proteome</keyword>
<evidence type="ECO:0000256" key="1">
    <source>
        <dbReference type="ARBA" id="ARBA00004123"/>
    </source>
</evidence>
<proteinExistence type="predicted"/>
<dbReference type="SUPFAM" id="SSF46689">
    <property type="entry name" value="Homeodomain-like"/>
    <property type="match status" value="1"/>
</dbReference>
<sequence>MMISNPTSRWTATLSVHQQRRAKSSFTIDSILGLSHEMPVEQREVASVEEKGEHWTEDVHIGRIRRTEELKLPGNHVKELTPEETNEGYTDKKEGRKKSRRMRVRTNFAAWQLDELERAFETTHYPDIFMREALAMRLDLMEARVQVWFQNRRAKWRKREKYNKQQKATASSSSSSLATNINHREAIGEQATNPGNGTGRSQLKRVVVSSAPFLNVVPPSLPPMMTSTPLCPSDGKVFEGSMEERRNISIANLRQRAKDFDENVHLIPVYAQGVIYKTIYQPKTEEIAK</sequence>
<dbReference type="RefSeq" id="XP_002734967.1">
    <property type="nucleotide sequence ID" value="XM_002734921.1"/>
</dbReference>
<dbReference type="GeneID" id="100366456"/>
<dbReference type="InterPro" id="IPR001356">
    <property type="entry name" value="HD"/>
</dbReference>
<feature type="region of interest" description="Disordered" evidence="7">
    <location>
        <begin position="159"/>
        <end position="178"/>
    </location>
</feature>
<dbReference type="Gene3D" id="1.10.10.60">
    <property type="entry name" value="Homeodomain-like"/>
    <property type="match status" value="1"/>
</dbReference>
<dbReference type="PANTHER" id="PTHR24329">
    <property type="entry name" value="HOMEOBOX PROTEIN ARISTALESS"/>
    <property type="match status" value="1"/>
</dbReference>
<evidence type="ECO:0000313" key="9">
    <source>
        <dbReference type="Proteomes" id="UP000694865"/>
    </source>
</evidence>
<evidence type="ECO:0000256" key="4">
    <source>
        <dbReference type="ARBA" id="ARBA00023242"/>
    </source>
</evidence>
<dbReference type="InterPro" id="IPR050649">
    <property type="entry name" value="Paired_Homeobox_TFs"/>
</dbReference>
<organism evidence="9 10">
    <name type="scientific">Saccoglossus kowalevskii</name>
    <name type="common">Acorn worm</name>
    <dbReference type="NCBI Taxonomy" id="10224"/>
    <lineage>
        <taxon>Eukaryota</taxon>
        <taxon>Metazoa</taxon>
        <taxon>Hemichordata</taxon>
        <taxon>Enteropneusta</taxon>
        <taxon>Harrimaniidae</taxon>
        <taxon>Saccoglossus</taxon>
    </lineage>
</organism>